<protein>
    <recommendedName>
        <fullName evidence="7">IBB domain-containing protein</fullName>
    </recommendedName>
</protein>
<dbReference type="InterPro" id="IPR016024">
    <property type="entry name" value="ARM-type_fold"/>
</dbReference>
<keyword evidence="4" id="KW-0653">Protein transport</keyword>
<comment type="similarity">
    <text evidence="1">Belongs to the importin alpha family.</text>
</comment>
<dbReference type="Pfam" id="PF00514">
    <property type="entry name" value="Arm"/>
    <property type="match status" value="2"/>
</dbReference>
<dbReference type="EMBL" id="SDRB02013216">
    <property type="protein sequence ID" value="THF95598.1"/>
    <property type="molecule type" value="Genomic_DNA"/>
</dbReference>
<comment type="caution">
    <text evidence="5">The sequence shown here is derived from an EMBL/GenBank/DDBJ whole genome shotgun (WGS) entry which is preliminary data.</text>
</comment>
<keyword evidence="3" id="KW-0677">Repeat</keyword>
<evidence type="ECO:0008006" key="7">
    <source>
        <dbReference type="Google" id="ProtNLM"/>
    </source>
</evidence>
<dbReference type="SUPFAM" id="SSF48371">
    <property type="entry name" value="ARM repeat"/>
    <property type="match status" value="1"/>
</dbReference>
<keyword evidence="2" id="KW-0813">Transport</keyword>
<dbReference type="InterPro" id="IPR000225">
    <property type="entry name" value="Armadillo"/>
</dbReference>
<dbReference type="GO" id="GO:0015031">
    <property type="term" value="P:protein transport"/>
    <property type="evidence" value="ECO:0007669"/>
    <property type="project" value="UniProtKB-KW"/>
</dbReference>
<organism evidence="5 6">
    <name type="scientific">Camellia sinensis var. sinensis</name>
    <name type="common">China tea</name>
    <dbReference type="NCBI Taxonomy" id="542762"/>
    <lineage>
        <taxon>Eukaryota</taxon>
        <taxon>Viridiplantae</taxon>
        <taxon>Streptophyta</taxon>
        <taxon>Embryophyta</taxon>
        <taxon>Tracheophyta</taxon>
        <taxon>Spermatophyta</taxon>
        <taxon>Magnoliopsida</taxon>
        <taxon>eudicotyledons</taxon>
        <taxon>Gunneridae</taxon>
        <taxon>Pentapetalae</taxon>
        <taxon>asterids</taxon>
        <taxon>Ericales</taxon>
        <taxon>Theaceae</taxon>
        <taxon>Camellia</taxon>
    </lineage>
</organism>
<evidence type="ECO:0000256" key="3">
    <source>
        <dbReference type="ARBA" id="ARBA00022737"/>
    </source>
</evidence>
<dbReference type="Proteomes" id="UP000306102">
    <property type="component" value="Unassembled WGS sequence"/>
</dbReference>
<proteinExistence type="inferred from homology"/>
<keyword evidence="6" id="KW-1185">Reference proteome</keyword>
<evidence type="ECO:0000256" key="2">
    <source>
        <dbReference type="ARBA" id="ARBA00022448"/>
    </source>
</evidence>
<evidence type="ECO:0000313" key="5">
    <source>
        <dbReference type="EMBL" id="THF95598.1"/>
    </source>
</evidence>
<dbReference type="AlphaFoldDB" id="A0A4S4D0K9"/>
<dbReference type="STRING" id="542762.A0A4S4D0K9"/>
<dbReference type="Pfam" id="PF16186">
    <property type="entry name" value="Arm_3"/>
    <property type="match status" value="1"/>
</dbReference>
<evidence type="ECO:0000313" key="6">
    <source>
        <dbReference type="Proteomes" id="UP000306102"/>
    </source>
</evidence>
<dbReference type="InterPro" id="IPR011989">
    <property type="entry name" value="ARM-like"/>
</dbReference>
<evidence type="ECO:0000256" key="1">
    <source>
        <dbReference type="ARBA" id="ARBA00010394"/>
    </source>
</evidence>
<dbReference type="Gene3D" id="1.25.10.10">
    <property type="entry name" value="Leucine-rich Repeat Variant"/>
    <property type="match status" value="1"/>
</dbReference>
<dbReference type="PANTHER" id="PTHR23316">
    <property type="entry name" value="IMPORTIN ALPHA"/>
    <property type="match status" value="1"/>
</dbReference>
<dbReference type="SMART" id="SM00185">
    <property type="entry name" value="ARM"/>
    <property type="match status" value="2"/>
</dbReference>
<sequence>MVSAKALITTLSLYSWRLGTGQIGIPYAVIEANIILPLVHLLQHAEFDIKKEAAWAISNATCGGSHDQIRFLASQGCIKPLCDLLICLDPRIVTVCLEGLENILKVGEADKEGGMNNGINLYAQTIDESDGLYKIENLQTRDNNEIHEKAVKILEILRRGG</sequence>
<reference evidence="5 6" key="1">
    <citation type="journal article" date="2018" name="Proc. Natl. Acad. Sci. U.S.A.">
        <title>Draft genome sequence of Camellia sinensis var. sinensis provides insights into the evolution of the tea genome and tea quality.</title>
        <authorList>
            <person name="Wei C."/>
            <person name="Yang H."/>
            <person name="Wang S."/>
            <person name="Zhao J."/>
            <person name="Liu C."/>
            <person name="Gao L."/>
            <person name="Xia E."/>
            <person name="Lu Y."/>
            <person name="Tai Y."/>
            <person name="She G."/>
            <person name="Sun J."/>
            <person name="Cao H."/>
            <person name="Tong W."/>
            <person name="Gao Q."/>
            <person name="Li Y."/>
            <person name="Deng W."/>
            <person name="Jiang X."/>
            <person name="Wang W."/>
            <person name="Chen Q."/>
            <person name="Zhang S."/>
            <person name="Li H."/>
            <person name="Wu J."/>
            <person name="Wang P."/>
            <person name="Li P."/>
            <person name="Shi C."/>
            <person name="Zheng F."/>
            <person name="Jian J."/>
            <person name="Huang B."/>
            <person name="Shan D."/>
            <person name="Shi M."/>
            <person name="Fang C."/>
            <person name="Yue Y."/>
            <person name="Li F."/>
            <person name="Li D."/>
            <person name="Wei S."/>
            <person name="Han B."/>
            <person name="Jiang C."/>
            <person name="Yin Y."/>
            <person name="Xia T."/>
            <person name="Zhang Z."/>
            <person name="Bennetzen J.L."/>
            <person name="Zhao S."/>
            <person name="Wan X."/>
        </authorList>
    </citation>
    <scope>NUCLEOTIDE SEQUENCE [LARGE SCALE GENOMIC DNA]</scope>
    <source>
        <strain evidence="6">cv. Shuchazao</strain>
        <tissue evidence="5">Leaf</tissue>
    </source>
</reference>
<dbReference type="InterPro" id="IPR032413">
    <property type="entry name" value="Arm_3"/>
</dbReference>
<name>A0A4S4D0K9_CAMSN</name>
<accession>A0A4S4D0K9</accession>
<gene>
    <name evidence="5" type="ORF">TEA_016640</name>
</gene>
<evidence type="ECO:0000256" key="4">
    <source>
        <dbReference type="ARBA" id="ARBA00022927"/>
    </source>
</evidence>